<keyword evidence="2" id="KW-1185">Reference proteome</keyword>
<keyword evidence="1" id="KW-0808">Transferase</keyword>
<dbReference type="Proteomes" id="UP001596977">
    <property type="component" value="Unassembled WGS sequence"/>
</dbReference>
<dbReference type="Pfam" id="PF13489">
    <property type="entry name" value="Methyltransf_23"/>
    <property type="match status" value="1"/>
</dbReference>
<dbReference type="SUPFAM" id="SSF53335">
    <property type="entry name" value="S-adenosyl-L-methionine-dependent methyltransferases"/>
    <property type="match status" value="1"/>
</dbReference>
<evidence type="ECO:0000313" key="2">
    <source>
        <dbReference type="Proteomes" id="UP001596977"/>
    </source>
</evidence>
<dbReference type="Gene3D" id="3.40.50.150">
    <property type="entry name" value="Vaccinia Virus protein VP39"/>
    <property type="match status" value="1"/>
</dbReference>
<gene>
    <name evidence="1" type="ORF">ACFQ1E_12830</name>
</gene>
<organism evidence="1 2">
    <name type="scientific">Sphingomonas canadensis</name>
    <dbReference type="NCBI Taxonomy" id="1219257"/>
    <lineage>
        <taxon>Bacteria</taxon>
        <taxon>Pseudomonadati</taxon>
        <taxon>Pseudomonadota</taxon>
        <taxon>Alphaproteobacteria</taxon>
        <taxon>Sphingomonadales</taxon>
        <taxon>Sphingomonadaceae</taxon>
        <taxon>Sphingomonas</taxon>
    </lineage>
</organism>
<evidence type="ECO:0000313" key="1">
    <source>
        <dbReference type="EMBL" id="MFD0947227.1"/>
    </source>
</evidence>
<comment type="caution">
    <text evidence="1">The sequence shown here is derived from an EMBL/GenBank/DDBJ whole genome shotgun (WGS) entry which is preliminary data.</text>
</comment>
<dbReference type="CDD" id="cd02440">
    <property type="entry name" value="AdoMet_MTases"/>
    <property type="match status" value="1"/>
</dbReference>
<dbReference type="GO" id="GO:0032259">
    <property type="term" value="P:methylation"/>
    <property type="evidence" value="ECO:0007669"/>
    <property type="project" value="UniProtKB-KW"/>
</dbReference>
<protein>
    <submittedName>
        <fullName evidence="1">Methyltransferase domain-containing protein</fullName>
    </submittedName>
</protein>
<reference evidence="2" key="1">
    <citation type="journal article" date="2019" name="Int. J. Syst. Evol. Microbiol.">
        <title>The Global Catalogue of Microorganisms (GCM) 10K type strain sequencing project: providing services to taxonomists for standard genome sequencing and annotation.</title>
        <authorList>
            <consortium name="The Broad Institute Genomics Platform"/>
            <consortium name="The Broad Institute Genome Sequencing Center for Infectious Disease"/>
            <person name="Wu L."/>
            <person name="Ma J."/>
        </authorList>
    </citation>
    <scope>NUCLEOTIDE SEQUENCE [LARGE SCALE GENOMIC DNA]</scope>
    <source>
        <strain evidence="2">CCUG 62982</strain>
    </source>
</reference>
<name>A0ABW3HCJ6_9SPHN</name>
<dbReference type="InterPro" id="IPR029063">
    <property type="entry name" value="SAM-dependent_MTases_sf"/>
</dbReference>
<keyword evidence="1" id="KW-0489">Methyltransferase</keyword>
<accession>A0ABW3HCJ6</accession>
<dbReference type="GO" id="GO:0008168">
    <property type="term" value="F:methyltransferase activity"/>
    <property type="evidence" value="ECO:0007669"/>
    <property type="project" value="UniProtKB-KW"/>
</dbReference>
<sequence length="398" mass="44242">MKKTLRKAAGRILRKAGLDTGTGTRDLAIKRGGKTTGDGPVFEASDGRRYTISTKQRYGLKPTWQVISGLSLLQELKGRGLLDEAGEALLVRLRGEYTITAPIEEINAAVAPYVERHRDIIIGGGISNIGKRVLKPLREEVEAKITSSTASHRRRLEEFAAIGRPVDPAASSVLEIGFISGGESIVAFDRMGFRASGLDYFYDGAFDTVSRFQEVREMTQTGARFAFGDLTKRTEFEEGEFDVIYSAQVLEHIVDLGAAFREMYRLLKPGGVMFHNWDPYFHPLGGHSFGTLDFAWGHLRLSEADFDRYLAELHPHEAEHAAPWVRGSLNRCNSQQVIQRLLVEAGFAVRRWRTLPIPSRAGIVLDSEVVRDCLEKNPHVALDDLTTQAVHLIAEKPA</sequence>
<proteinExistence type="predicted"/>
<dbReference type="EMBL" id="JBHTJG010000006">
    <property type="protein sequence ID" value="MFD0947227.1"/>
    <property type="molecule type" value="Genomic_DNA"/>
</dbReference>
<dbReference type="RefSeq" id="WP_264945032.1">
    <property type="nucleotide sequence ID" value="NZ_JAPDRA010000006.1"/>
</dbReference>